<comment type="similarity">
    <text evidence="1">Belongs to the 'GDSL' lipolytic enzyme family.</text>
</comment>
<feature type="chain" id="PRO_5009619828" evidence="3">
    <location>
        <begin position="31"/>
        <end position="372"/>
    </location>
</feature>
<dbReference type="CDD" id="cd01837">
    <property type="entry name" value="SGNH_plant_lipase_like"/>
    <property type="match status" value="1"/>
</dbReference>
<proteinExistence type="inferred from homology"/>
<dbReference type="EMBL" id="GEVI01024497">
    <property type="protein sequence ID" value="JAU07823.1"/>
    <property type="molecule type" value="Transcribed_RNA"/>
</dbReference>
<reference evidence="4" key="1">
    <citation type="submission" date="2016-07" db="EMBL/GenBank/DDBJ databases">
        <title>De novo transcriptome assembly of four accessions of the metal hyperaccumulator plant Noccaea caerulescens.</title>
        <authorList>
            <person name="Blande D."/>
            <person name="Halimaa P."/>
            <person name="Tervahauta A.I."/>
            <person name="Aarts M.G."/>
            <person name="Karenlampi S.O."/>
        </authorList>
    </citation>
    <scope>NUCLEOTIDE SEQUENCE</scope>
</reference>
<evidence type="ECO:0000256" key="2">
    <source>
        <dbReference type="ARBA" id="ARBA00022729"/>
    </source>
</evidence>
<protein>
    <submittedName>
        <fullName evidence="4">Inactive GDSL esterase/lipase-like protein 25</fullName>
    </submittedName>
</protein>
<dbReference type="InterPro" id="IPR001087">
    <property type="entry name" value="GDSL"/>
</dbReference>
<organism evidence="4">
    <name type="scientific">Noccaea caerulescens</name>
    <name type="common">Alpine penny-cress</name>
    <name type="synonym">Thlaspi caerulescens</name>
    <dbReference type="NCBI Taxonomy" id="107243"/>
    <lineage>
        <taxon>Eukaryota</taxon>
        <taxon>Viridiplantae</taxon>
        <taxon>Streptophyta</taxon>
        <taxon>Embryophyta</taxon>
        <taxon>Tracheophyta</taxon>
        <taxon>Spermatophyta</taxon>
        <taxon>Magnoliopsida</taxon>
        <taxon>eudicotyledons</taxon>
        <taxon>Gunneridae</taxon>
        <taxon>Pentapetalae</taxon>
        <taxon>rosids</taxon>
        <taxon>malvids</taxon>
        <taxon>Brassicales</taxon>
        <taxon>Brassicaceae</taxon>
        <taxon>Coluteocarpeae</taxon>
        <taxon>Noccaea</taxon>
    </lineage>
</organism>
<evidence type="ECO:0000256" key="3">
    <source>
        <dbReference type="SAM" id="SignalP"/>
    </source>
</evidence>
<dbReference type="GO" id="GO:0007029">
    <property type="term" value="P:endoplasmic reticulum organization"/>
    <property type="evidence" value="ECO:0007669"/>
    <property type="project" value="TreeGrafter"/>
</dbReference>
<feature type="signal peptide" evidence="3">
    <location>
        <begin position="1"/>
        <end position="30"/>
    </location>
</feature>
<dbReference type="Pfam" id="PF00657">
    <property type="entry name" value="Lipase_GDSL"/>
    <property type="match status" value="1"/>
</dbReference>
<dbReference type="InterPro" id="IPR036514">
    <property type="entry name" value="SGNH_hydro_sf"/>
</dbReference>
<dbReference type="AlphaFoldDB" id="A0A1J3CM18"/>
<dbReference type="GO" id="GO:0016298">
    <property type="term" value="F:lipase activity"/>
    <property type="evidence" value="ECO:0007669"/>
    <property type="project" value="TreeGrafter"/>
</dbReference>
<sequence length="372" mass="41152">MAYPNSRLFSLSCLLFFTLSLLHHPTVSFAQTLFVFGDGNYDAGNKQFLSENRVDADFPPYGITVGEATGRWSDGHILPDYLAGFMRIPKISPILNSSEDFSHGASFAVADATVLASSLETMTLSQQVVKFTRSKNKWTDEALSEAIYLTYIGSDDYLNYTKNNPNPSDDQKQDFVDQVITSIEAAIKAVHEAGGRKFAFQSLAPLGCLPVVRQEKGNEKECAKLPSEMAALHNKNLLNLMEKLAGDLESFHYSFYDFYSSIQKRALEPRTYTFVTGTAACCGTGFLNGTGCAANNVCPDRRDYVFFDGKHLTQEANFQVAHLMWNADPLVTGPNNLCELLVFPLDTAASRTKENKIQIICGQVRKAGSFMI</sequence>
<dbReference type="PANTHER" id="PTHR45966:SF36">
    <property type="entry name" value="INACTIVE GDSL ESTERASE_LIPASE-LIKE PROTEIN 25"/>
    <property type="match status" value="1"/>
</dbReference>
<evidence type="ECO:0000313" key="4">
    <source>
        <dbReference type="EMBL" id="JAU07823.1"/>
    </source>
</evidence>
<name>A0A1J3CM18_NOCCA</name>
<gene>
    <name evidence="4" type="ORF">GA_TR17145_c0_g1_i1_g.54938</name>
</gene>
<evidence type="ECO:0000256" key="1">
    <source>
        <dbReference type="ARBA" id="ARBA00008668"/>
    </source>
</evidence>
<dbReference type="InterPro" id="IPR035669">
    <property type="entry name" value="SGNH_plant_lipase-like"/>
</dbReference>
<dbReference type="InterPro" id="IPR044552">
    <property type="entry name" value="GLIP1-5/GLL25"/>
</dbReference>
<accession>A0A1J3CM18</accession>
<keyword evidence="2 3" id="KW-0732">Signal</keyword>
<dbReference type="Gene3D" id="3.40.50.1110">
    <property type="entry name" value="SGNH hydrolase"/>
    <property type="match status" value="1"/>
</dbReference>
<dbReference type="SUPFAM" id="SSF52266">
    <property type="entry name" value="SGNH hydrolase"/>
    <property type="match status" value="1"/>
</dbReference>
<dbReference type="PANTHER" id="PTHR45966">
    <property type="entry name" value="GDSL-LIKE LIPASE/ACYLHYDROLASE"/>
    <property type="match status" value="1"/>
</dbReference>